<evidence type="ECO:0000313" key="3">
    <source>
        <dbReference type="EMBL" id="MBB3047299.1"/>
    </source>
</evidence>
<evidence type="ECO:0000256" key="1">
    <source>
        <dbReference type="ARBA" id="ARBA00006432"/>
    </source>
</evidence>
<sequence length="431" mass="48265">MKIVESLTQKWAGLERPFLIHADGELRFSQIATQGDVDLTEIGDGDVVALIGDFDPRSISTLLRLIDKNVILVPLTSDTRSQHEYFFESALVDFVIEGSHVERVGHGGSHQLLDCLRAKKHAGLVLFSTGTTGRPKAILHDLTVFLKRFSTPRPTFRTLNFLLFDHIGGLNTLLHTLFNTGTVIAPRSRQVEDILRSCEEFDVEVLPATPTFLRMMLMSGMIPERVPPSLKVITYGTERMDQSTLNALCELLPRVDFRQTFGMSELGILRVKSKSRDSLFMKVGGEGVETRVVDGVLEIKSENRMLGYLNAECPFDEEGWYNTKDLVEVSGEYYKVVGRTSEMINVGGLKFMASEVERVVLELDTVELVKAEGKSNPITGQHVELSVQPRSGESVDPSELKRLLKDTLPSHMVPKRIKIKKVEVGHRFKRG</sequence>
<keyword evidence="4" id="KW-1185">Reference proteome</keyword>
<keyword evidence="3" id="KW-0436">Ligase</keyword>
<dbReference type="Gene3D" id="3.40.50.12780">
    <property type="entry name" value="N-terminal domain of ligase-like"/>
    <property type="match status" value="1"/>
</dbReference>
<name>A0A7W4Z5A7_9GAMM</name>
<dbReference type="InterPro" id="IPR042099">
    <property type="entry name" value="ANL_N_sf"/>
</dbReference>
<dbReference type="Proteomes" id="UP000537130">
    <property type="component" value="Unassembled WGS sequence"/>
</dbReference>
<organism evidence="3 4">
    <name type="scientific">Litorivivens lipolytica</name>
    <dbReference type="NCBI Taxonomy" id="1524264"/>
    <lineage>
        <taxon>Bacteria</taxon>
        <taxon>Pseudomonadati</taxon>
        <taxon>Pseudomonadota</taxon>
        <taxon>Gammaproteobacteria</taxon>
        <taxon>Litorivivens</taxon>
    </lineage>
</organism>
<dbReference type="InterPro" id="IPR045851">
    <property type="entry name" value="AMP-bd_C_sf"/>
</dbReference>
<evidence type="ECO:0000259" key="2">
    <source>
        <dbReference type="Pfam" id="PF00501"/>
    </source>
</evidence>
<dbReference type="Gene3D" id="3.30.300.30">
    <property type="match status" value="1"/>
</dbReference>
<feature type="domain" description="AMP-dependent synthetase/ligase" evidence="2">
    <location>
        <begin position="121"/>
        <end position="294"/>
    </location>
</feature>
<accession>A0A7W4Z5A7</accession>
<protein>
    <submittedName>
        <fullName evidence="3">Acyl-CoA synthetase (AMP-forming)/AMP-acid ligase II</fullName>
    </submittedName>
</protein>
<evidence type="ECO:0000313" key="4">
    <source>
        <dbReference type="Proteomes" id="UP000537130"/>
    </source>
</evidence>
<dbReference type="InterPro" id="IPR000873">
    <property type="entry name" value="AMP-dep_synth/lig_dom"/>
</dbReference>
<dbReference type="SUPFAM" id="SSF56801">
    <property type="entry name" value="Acetyl-CoA synthetase-like"/>
    <property type="match status" value="1"/>
</dbReference>
<dbReference type="PROSITE" id="PS00455">
    <property type="entry name" value="AMP_BINDING"/>
    <property type="match status" value="1"/>
</dbReference>
<comment type="caution">
    <text evidence="3">The sequence shown here is derived from an EMBL/GenBank/DDBJ whole genome shotgun (WGS) entry which is preliminary data.</text>
</comment>
<dbReference type="AlphaFoldDB" id="A0A7W4Z5A7"/>
<proteinExistence type="inferred from homology"/>
<dbReference type="EMBL" id="JACHWY010000001">
    <property type="protein sequence ID" value="MBB3047299.1"/>
    <property type="molecule type" value="Genomic_DNA"/>
</dbReference>
<dbReference type="PANTHER" id="PTHR43201">
    <property type="entry name" value="ACYL-COA SYNTHETASE"/>
    <property type="match status" value="1"/>
</dbReference>
<gene>
    <name evidence="3" type="ORF">FHR99_001535</name>
</gene>
<dbReference type="RefSeq" id="WP_183409930.1">
    <property type="nucleotide sequence ID" value="NZ_JACHWY010000001.1"/>
</dbReference>
<dbReference type="Pfam" id="PF00501">
    <property type="entry name" value="AMP-binding"/>
    <property type="match status" value="1"/>
</dbReference>
<dbReference type="GO" id="GO:0006631">
    <property type="term" value="P:fatty acid metabolic process"/>
    <property type="evidence" value="ECO:0007669"/>
    <property type="project" value="TreeGrafter"/>
</dbReference>
<dbReference type="CDD" id="cd04433">
    <property type="entry name" value="AFD_class_I"/>
    <property type="match status" value="1"/>
</dbReference>
<dbReference type="GO" id="GO:0031956">
    <property type="term" value="F:medium-chain fatty acid-CoA ligase activity"/>
    <property type="evidence" value="ECO:0007669"/>
    <property type="project" value="TreeGrafter"/>
</dbReference>
<comment type="similarity">
    <text evidence="1">Belongs to the ATP-dependent AMP-binding enzyme family.</text>
</comment>
<dbReference type="PANTHER" id="PTHR43201:SF8">
    <property type="entry name" value="ACYL-COA SYNTHETASE FAMILY MEMBER 3"/>
    <property type="match status" value="1"/>
</dbReference>
<reference evidence="3 4" key="1">
    <citation type="submission" date="2020-08" db="EMBL/GenBank/DDBJ databases">
        <title>Genomic Encyclopedia of Type Strains, Phase III (KMG-III): the genomes of soil and plant-associated and newly described type strains.</title>
        <authorList>
            <person name="Whitman W."/>
        </authorList>
    </citation>
    <scope>NUCLEOTIDE SEQUENCE [LARGE SCALE GENOMIC DNA]</scope>
    <source>
        <strain evidence="3 4">CECT 8654</strain>
    </source>
</reference>
<dbReference type="InterPro" id="IPR020845">
    <property type="entry name" value="AMP-binding_CS"/>
</dbReference>